<gene>
    <name evidence="2" type="ORF">A1O9_04415</name>
</gene>
<dbReference type="InterPro" id="IPR012312">
    <property type="entry name" value="Hemerythrin-like"/>
</dbReference>
<keyword evidence="3" id="KW-1185">Reference proteome</keyword>
<dbReference type="VEuPathDB" id="FungiDB:A1O9_04415"/>
<dbReference type="RefSeq" id="XP_013262160.1">
    <property type="nucleotide sequence ID" value="XM_013406706.1"/>
</dbReference>
<evidence type="ECO:0000259" key="1">
    <source>
        <dbReference type="Pfam" id="PF01814"/>
    </source>
</evidence>
<reference evidence="2 3" key="1">
    <citation type="submission" date="2013-03" db="EMBL/GenBank/DDBJ databases">
        <title>The Genome Sequence of Exophiala aquamarina CBS 119918.</title>
        <authorList>
            <consortium name="The Broad Institute Genomics Platform"/>
            <person name="Cuomo C."/>
            <person name="de Hoog S."/>
            <person name="Gorbushina A."/>
            <person name="Walker B."/>
            <person name="Young S.K."/>
            <person name="Zeng Q."/>
            <person name="Gargeya S."/>
            <person name="Fitzgerald M."/>
            <person name="Haas B."/>
            <person name="Abouelleil A."/>
            <person name="Allen A.W."/>
            <person name="Alvarado L."/>
            <person name="Arachchi H.M."/>
            <person name="Berlin A.M."/>
            <person name="Chapman S.B."/>
            <person name="Gainer-Dewar J."/>
            <person name="Goldberg J."/>
            <person name="Griggs A."/>
            <person name="Gujja S."/>
            <person name="Hansen M."/>
            <person name="Howarth C."/>
            <person name="Imamovic A."/>
            <person name="Ireland A."/>
            <person name="Larimer J."/>
            <person name="McCowan C."/>
            <person name="Murphy C."/>
            <person name="Pearson M."/>
            <person name="Poon T.W."/>
            <person name="Priest M."/>
            <person name="Roberts A."/>
            <person name="Saif S."/>
            <person name="Shea T."/>
            <person name="Sisk P."/>
            <person name="Sykes S."/>
            <person name="Wortman J."/>
            <person name="Nusbaum C."/>
            <person name="Birren B."/>
        </authorList>
    </citation>
    <scope>NUCLEOTIDE SEQUENCE [LARGE SCALE GENOMIC DNA]</scope>
    <source>
        <strain evidence="2 3">CBS 119918</strain>
    </source>
</reference>
<organism evidence="2 3">
    <name type="scientific">Exophiala aquamarina CBS 119918</name>
    <dbReference type="NCBI Taxonomy" id="1182545"/>
    <lineage>
        <taxon>Eukaryota</taxon>
        <taxon>Fungi</taxon>
        <taxon>Dikarya</taxon>
        <taxon>Ascomycota</taxon>
        <taxon>Pezizomycotina</taxon>
        <taxon>Eurotiomycetes</taxon>
        <taxon>Chaetothyriomycetidae</taxon>
        <taxon>Chaetothyriales</taxon>
        <taxon>Herpotrichiellaceae</taxon>
        <taxon>Exophiala</taxon>
    </lineage>
</organism>
<dbReference type="Pfam" id="PF01814">
    <property type="entry name" value="Hemerythrin"/>
    <property type="match status" value="1"/>
</dbReference>
<sequence length="194" mass="22067">MSSANALTVMDAIKHDHAELKEYYENILGANDVDSKIRWQNQFTWELARHSIGEELVVYPAMEKHLGNTGKQMADRDRTEHNKRRWKTQVKQLLHKFQGLSPSDSAFRPTLESLWSELSKHIDEEETQDLPALEKALPEGDSQALSKSFGRTKMFVPTRSHPAAPDKPPFETVAGLMAAPIDKLSDLFRRFPLG</sequence>
<dbReference type="HOGENOM" id="CLU_079417_0_0_1"/>
<protein>
    <recommendedName>
        <fullName evidence="1">Hemerythrin-like domain-containing protein</fullName>
    </recommendedName>
</protein>
<dbReference type="Proteomes" id="UP000027920">
    <property type="component" value="Unassembled WGS sequence"/>
</dbReference>
<dbReference type="OrthoDB" id="9983919at2759"/>
<dbReference type="AlphaFoldDB" id="A0A072PVG6"/>
<dbReference type="GeneID" id="25279347"/>
<dbReference type="PANTHER" id="PTHR35585">
    <property type="entry name" value="HHE DOMAIN PROTEIN (AFU_ORTHOLOGUE AFUA_4G00730)"/>
    <property type="match status" value="1"/>
</dbReference>
<name>A0A072PVG6_9EURO</name>
<comment type="caution">
    <text evidence="2">The sequence shown here is derived from an EMBL/GenBank/DDBJ whole genome shotgun (WGS) entry which is preliminary data.</text>
</comment>
<dbReference type="PANTHER" id="PTHR35585:SF1">
    <property type="entry name" value="HHE DOMAIN PROTEIN (AFU_ORTHOLOGUE AFUA_4G00730)"/>
    <property type="match status" value="1"/>
</dbReference>
<evidence type="ECO:0000313" key="3">
    <source>
        <dbReference type="Proteomes" id="UP000027920"/>
    </source>
</evidence>
<evidence type="ECO:0000313" key="2">
    <source>
        <dbReference type="EMBL" id="KEF59570.1"/>
    </source>
</evidence>
<proteinExistence type="predicted"/>
<accession>A0A072PVG6</accession>
<dbReference type="EMBL" id="AMGV01000003">
    <property type="protein sequence ID" value="KEF59570.1"/>
    <property type="molecule type" value="Genomic_DNA"/>
</dbReference>
<dbReference type="Gene3D" id="1.20.120.520">
    <property type="entry name" value="nmb1532 protein domain like"/>
    <property type="match status" value="1"/>
</dbReference>
<feature type="domain" description="Hemerythrin-like" evidence="1">
    <location>
        <begin position="10"/>
        <end position="133"/>
    </location>
</feature>